<accession>A0A7C8YM37</accession>
<dbReference type="AlphaFoldDB" id="A0A7C8YM37"/>
<reference evidence="1" key="1">
    <citation type="journal article" date="2013" name="J. Plant Res.">
        <title>Effect of fungi and light on seed germination of three Opuntia species from semiarid lands of central Mexico.</title>
        <authorList>
            <person name="Delgado-Sanchez P."/>
            <person name="Jimenez-Bremont J.F."/>
            <person name="Guerrero-Gonzalez Mde L."/>
            <person name="Flores J."/>
        </authorList>
    </citation>
    <scope>NUCLEOTIDE SEQUENCE</scope>
    <source>
        <tissue evidence="1">Cladode</tissue>
    </source>
</reference>
<organism evidence="1">
    <name type="scientific">Opuntia streptacantha</name>
    <name type="common">Prickly pear cactus</name>
    <name type="synonym">Opuntia cardona</name>
    <dbReference type="NCBI Taxonomy" id="393608"/>
    <lineage>
        <taxon>Eukaryota</taxon>
        <taxon>Viridiplantae</taxon>
        <taxon>Streptophyta</taxon>
        <taxon>Embryophyta</taxon>
        <taxon>Tracheophyta</taxon>
        <taxon>Spermatophyta</taxon>
        <taxon>Magnoliopsida</taxon>
        <taxon>eudicotyledons</taxon>
        <taxon>Gunneridae</taxon>
        <taxon>Pentapetalae</taxon>
        <taxon>Caryophyllales</taxon>
        <taxon>Cactineae</taxon>
        <taxon>Cactaceae</taxon>
        <taxon>Opuntioideae</taxon>
        <taxon>Opuntia</taxon>
    </lineage>
</organism>
<evidence type="ECO:0000313" key="1">
    <source>
        <dbReference type="EMBL" id="MBA4621415.1"/>
    </source>
</evidence>
<dbReference type="EMBL" id="GISG01033905">
    <property type="protein sequence ID" value="MBA4621415.1"/>
    <property type="molecule type" value="Transcribed_RNA"/>
</dbReference>
<protein>
    <submittedName>
        <fullName evidence="1">Uncharacterized protein</fullName>
    </submittedName>
</protein>
<name>A0A7C8YM37_OPUST</name>
<reference evidence="1" key="2">
    <citation type="submission" date="2020-07" db="EMBL/GenBank/DDBJ databases">
        <authorList>
            <person name="Vera ALvarez R."/>
            <person name="Arias-Moreno D.M."/>
            <person name="Jimenez-Jacinto V."/>
            <person name="Jimenez-Bremont J.F."/>
            <person name="Swaminathan K."/>
            <person name="Moose S.P."/>
            <person name="Guerrero-Gonzalez M.L."/>
            <person name="Marino-Ramirez L."/>
            <person name="Landsman D."/>
            <person name="Rodriguez-Kessler M."/>
            <person name="Delgado-Sanchez P."/>
        </authorList>
    </citation>
    <scope>NUCLEOTIDE SEQUENCE</scope>
    <source>
        <tissue evidence="1">Cladode</tissue>
    </source>
</reference>
<sequence length="122" mass="13490">MSLFAIPFRRYVSRTATFEMYAIPVLLWRSGPFLGRKSATVSIVSIPATKPLFRLNLLSKPPILRSSLLKQNASSSELPMTATKQVLLQPVGTESPKIIPTSLSILKIKSNGKEYSGKKDLQ</sequence>
<proteinExistence type="predicted"/>